<organism evidence="2 3">
    <name type="scientific">Pleuronectes platessa</name>
    <name type="common">European plaice</name>
    <dbReference type="NCBI Taxonomy" id="8262"/>
    <lineage>
        <taxon>Eukaryota</taxon>
        <taxon>Metazoa</taxon>
        <taxon>Chordata</taxon>
        <taxon>Craniata</taxon>
        <taxon>Vertebrata</taxon>
        <taxon>Euteleostomi</taxon>
        <taxon>Actinopterygii</taxon>
        <taxon>Neopterygii</taxon>
        <taxon>Teleostei</taxon>
        <taxon>Neoteleostei</taxon>
        <taxon>Acanthomorphata</taxon>
        <taxon>Carangaria</taxon>
        <taxon>Pleuronectiformes</taxon>
        <taxon>Pleuronectoidei</taxon>
        <taxon>Pleuronectidae</taxon>
        <taxon>Pleuronectes</taxon>
    </lineage>
</organism>
<gene>
    <name evidence="2" type="ORF">PLEPLA_LOCUS12680</name>
</gene>
<dbReference type="EMBL" id="CADEAL010000752">
    <property type="protein sequence ID" value="CAB1424752.1"/>
    <property type="molecule type" value="Genomic_DNA"/>
</dbReference>
<feature type="compositionally biased region" description="Acidic residues" evidence="1">
    <location>
        <begin position="242"/>
        <end position="257"/>
    </location>
</feature>
<feature type="region of interest" description="Disordered" evidence="1">
    <location>
        <begin position="220"/>
        <end position="277"/>
    </location>
</feature>
<proteinExistence type="predicted"/>
<feature type="compositionally biased region" description="Basic and acidic residues" evidence="1">
    <location>
        <begin position="267"/>
        <end position="277"/>
    </location>
</feature>
<evidence type="ECO:0000313" key="3">
    <source>
        <dbReference type="Proteomes" id="UP001153269"/>
    </source>
</evidence>
<sequence>MSPVLWVNWPTTQSVQPLSRWRLGSRQGEAGCCCWENWDLTLSPGTICHLLDQRNNRRILINGSRLLHRLSHRTDAEKRVQPESERLIERGLKPANTSETQGGPLCTDVDVMGTSDPVKQALTGGSIRGGTVESGAFTVVFLPLSPPHLPLLFRPPFPAPLHSSFFSMPLPPLRPAPSLFNRDFWPEEAKLGDLGHMLQEERSYGPRSPSWLPLARESRLEKGGGGLGEEGGRDAEKGGGGEELEMEVEREGGDEEEIKGGRRLKRGDKVEEKHERR</sequence>
<reference evidence="2" key="1">
    <citation type="submission" date="2020-03" db="EMBL/GenBank/DDBJ databases">
        <authorList>
            <person name="Weist P."/>
        </authorList>
    </citation>
    <scope>NUCLEOTIDE SEQUENCE</scope>
</reference>
<name>A0A9N7U679_PLEPL</name>
<dbReference type="Proteomes" id="UP001153269">
    <property type="component" value="Unassembled WGS sequence"/>
</dbReference>
<comment type="caution">
    <text evidence="2">The sequence shown here is derived from an EMBL/GenBank/DDBJ whole genome shotgun (WGS) entry which is preliminary data.</text>
</comment>
<feature type="compositionally biased region" description="Basic and acidic residues" evidence="1">
    <location>
        <begin position="230"/>
        <end position="240"/>
    </location>
</feature>
<accession>A0A9N7U679</accession>
<evidence type="ECO:0000313" key="2">
    <source>
        <dbReference type="EMBL" id="CAB1424752.1"/>
    </source>
</evidence>
<evidence type="ECO:0000256" key="1">
    <source>
        <dbReference type="SAM" id="MobiDB-lite"/>
    </source>
</evidence>
<keyword evidence="3" id="KW-1185">Reference proteome</keyword>
<protein>
    <submittedName>
        <fullName evidence="2">Uncharacterized protein</fullName>
    </submittedName>
</protein>
<dbReference type="AlphaFoldDB" id="A0A9N7U679"/>